<dbReference type="Gene3D" id="3.40.50.1820">
    <property type="entry name" value="alpha/beta hydrolase"/>
    <property type="match status" value="1"/>
</dbReference>
<dbReference type="Proteomes" id="UP001187192">
    <property type="component" value="Unassembled WGS sequence"/>
</dbReference>
<evidence type="ECO:0000259" key="2">
    <source>
        <dbReference type="Pfam" id="PF12697"/>
    </source>
</evidence>
<dbReference type="GO" id="GO:0080031">
    <property type="term" value="F:methyl salicylate esterase activity"/>
    <property type="evidence" value="ECO:0007669"/>
    <property type="project" value="TreeGrafter"/>
</dbReference>
<evidence type="ECO:0000313" key="4">
    <source>
        <dbReference type="Proteomes" id="UP001187192"/>
    </source>
</evidence>
<reference evidence="3" key="1">
    <citation type="submission" date="2023-07" db="EMBL/GenBank/DDBJ databases">
        <title>draft genome sequence of fig (Ficus carica).</title>
        <authorList>
            <person name="Takahashi T."/>
            <person name="Nishimura K."/>
        </authorList>
    </citation>
    <scope>NUCLEOTIDE SEQUENCE</scope>
</reference>
<name>A0AA87Z0Q8_FICCA</name>
<comment type="caution">
    <text evidence="3">The sequence shown here is derived from an EMBL/GenBank/DDBJ whole genome shotgun (WGS) entry which is preliminary data.</text>
</comment>
<keyword evidence="4" id="KW-1185">Reference proteome</keyword>
<dbReference type="GO" id="GO:0009694">
    <property type="term" value="P:jasmonic acid metabolic process"/>
    <property type="evidence" value="ECO:0007669"/>
    <property type="project" value="TreeGrafter"/>
</dbReference>
<dbReference type="PANTHER" id="PTHR10992:SF1010">
    <property type="entry name" value="METHYLESTERASE 17-LIKE"/>
    <property type="match status" value="1"/>
</dbReference>
<dbReference type="Pfam" id="PF12697">
    <property type="entry name" value="Abhydrolase_6"/>
    <property type="match status" value="1"/>
</dbReference>
<evidence type="ECO:0000313" key="3">
    <source>
        <dbReference type="EMBL" id="GMN23329.1"/>
    </source>
</evidence>
<dbReference type="GO" id="GO:0009696">
    <property type="term" value="P:salicylic acid metabolic process"/>
    <property type="evidence" value="ECO:0007669"/>
    <property type="project" value="TreeGrafter"/>
</dbReference>
<dbReference type="SUPFAM" id="SSF53474">
    <property type="entry name" value="alpha/beta-Hydrolases"/>
    <property type="match status" value="1"/>
</dbReference>
<dbReference type="PANTHER" id="PTHR10992">
    <property type="entry name" value="METHYLESTERASE FAMILY MEMBER"/>
    <property type="match status" value="1"/>
</dbReference>
<dbReference type="InterPro" id="IPR000073">
    <property type="entry name" value="AB_hydrolase_1"/>
</dbReference>
<dbReference type="InterPro" id="IPR045889">
    <property type="entry name" value="MES/HNL"/>
</dbReference>
<dbReference type="EMBL" id="BTGU01000001">
    <property type="protein sequence ID" value="GMN23329.1"/>
    <property type="molecule type" value="Genomic_DNA"/>
</dbReference>
<dbReference type="AlphaFoldDB" id="A0AA87Z0Q8"/>
<proteinExistence type="predicted"/>
<dbReference type="GO" id="GO:0080032">
    <property type="term" value="F:methyl jasmonate esterase activity"/>
    <property type="evidence" value="ECO:0007669"/>
    <property type="project" value="TreeGrafter"/>
</dbReference>
<dbReference type="FunFam" id="3.40.50.1820:FF:000025">
    <property type="entry name" value="putative methylesterase 11, chloroplastic"/>
    <property type="match status" value="1"/>
</dbReference>
<feature type="domain" description="AB hydrolase-1" evidence="2">
    <location>
        <begin position="17"/>
        <end position="255"/>
    </location>
</feature>
<sequence>MMSDMIQSAASSKQLHFVLVHGASHGAWCWYRIRTLIETSGHKVTCLDLKGSGIDPSDPNTIFTLADYNQPLFTFLSSLPPNQKVILVGHSAGGLSLTDVIHSRFAEKIHVAVYVAANMLKYGFCTDQDFKDAAPDLSEYGDVNTYIYGSGPDQPPTSVIVKPEFQRQIFYDMSPIEDSILASMLLRPAPVRAFQGAKFVEGRGADSVPRVYIKTMYDRVLKQEQQDAMINRWPPSQVLCSESDHSPFFSNPDVLFSFLIKAANF</sequence>
<gene>
    <name evidence="3" type="ORF">TIFTF001_000087</name>
</gene>
<evidence type="ECO:0000256" key="1">
    <source>
        <dbReference type="ARBA" id="ARBA00022801"/>
    </source>
</evidence>
<protein>
    <recommendedName>
        <fullName evidence="2">AB hydrolase-1 domain-containing protein</fullName>
    </recommendedName>
</protein>
<dbReference type="GO" id="GO:0080030">
    <property type="term" value="F:methyl indole-3-acetate esterase activity"/>
    <property type="evidence" value="ECO:0007669"/>
    <property type="project" value="TreeGrafter"/>
</dbReference>
<dbReference type="InterPro" id="IPR029058">
    <property type="entry name" value="AB_hydrolase_fold"/>
</dbReference>
<organism evidence="3 4">
    <name type="scientific">Ficus carica</name>
    <name type="common">Common fig</name>
    <dbReference type="NCBI Taxonomy" id="3494"/>
    <lineage>
        <taxon>Eukaryota</taxon>
        <taxon>Viridiplantae</taxon>
        <taxon>Streptophyta</taxon>
        <taxon>Embryophyta</taxon>
        <taxon>Tracheophyta</taxon>
        <taxon>Spermatophyta</taxon>
        <taxon>Magnoliopsida</taxon>
        <taxon>eudicotyledons</taxon>
        <taxon>Gunneridae</taxon>
        <taxon>Pentapetalae</taxon>
        <taxon>rosids</taxon>
        <taxon>fabids</taxon>
        <taxon>Rosales</taxon>
        <taxon>Moraceae</taxon>
        <taxon>Ficeae</taxon>
        <taxon>Ficus</taxon>
    </lineage>
</organism>
<keyword evidence="1" id="KW-0378">Hydrolase</keyword>
<accession>A0AA87Z0Q8</accession>